<dbReference type="Proteomes" id="UP000683360">
    <property type="component" value="Unassembled WGS sequence"/>
</dbReference>
<name>A0A8S3SW18_MYTED</name>
<comment type="caution">
    <text evidence="4">The sequence shown here is derived from an EMBL/GenBank/DDBJ whole genome shotgun (WGS) entry which is preliminary data.</text>
</comment>
<dbReference type="PANTHER" id="PTHR24198">
    <property type="entry name" value="ANKYRIN REPEAT AND PROTEIN KINASE DOMAIN-CONTAINING PROTEIN"/>
    <property type="match status" value="1"/>
</dbReference>
<organism evidence="4 5">
    <name type="scientific">Mytilus edulis</name>
    <name type="common">Blue mussel</name>
    <dbReference type="NCBI Taxonomy" id="6550"/>
    <lineage>
        <taxon>Eukaryota</taxon>
        <taxon>Metazoa</taxon>
        <taxon>Spiralia</taxon>
        <taxon>Lophotrochozoa</taxon>
        <taxon>Mollusca</taxon>
        <taxon>Bivalvia</taxon>
        <taxon>Autobranchia</taxon>
        <taxon>Pteriomorphia</taxon>
        <taxon>Mytilida</taxon>
        <taxon>Mytiloidea</taxon>
        <taxon>Mytilidae</taxon>
        <taxon>Mytilinae</taxon>
        <taxon>Mytilus</taxon>
    </lineage>
</organism>
<keyword evidence="2 3" id="KW-0040">ANK repeat</keyword>
<evidence type="ECO:0000256" key="3">
    <source>
        <dbReference type="PROSITE-ProRule" id="PRU00023"/>
    </source>
</evidence>
<dbReference type="InterPro" id="IPR036770">
    <property type="entry name" value="Ankyrin_rpt-contain_sf"/>
</dbReference>
<dbReference type="OrthoDB" id="20872at2759"/>
<feature type="repeat" description="ANK" evidence="3">
    <location>
        <begin position="144"/>
        <end position="176"/>
    </location>
</feature>
<dbReference type="PANTHER" id="PTHR24198:SF165">
    <property type="entry name" value="ANKYRIN REPEAT-CONTAINING PROTEIN-RELATED"/>
    <property type="match status" value="1"/>
</dbReference>
<dbReference type="InterPro" id="IPR002110">
    <property type="entry name" value="Ankyrin_rpt"/>
</dbReference>
<reference evidence="4" key="1">
    <citation type="submission" date="2021-03" db="EMBL/GenBank/DDBJ databases">
        <authorList>
            <person name="Bekaert M."/>
        </authorList>
    </citation>
    <scope>NUCLEOTIDE SEQUENCE</scope>
</reference>
<dbReference type="Gene3D" id="1.25.40.20">
    <property type="entry name" value="Ankyrin repeat-containing domain"/>
    <property type="match status" value="2"/>
</dbReference>
<dbReference type="PROSITE" id="PS50088">
    <property type="entry name" value="ANK_REPEAT"/>
    <property type="match status" value="3"/>
</dbReference>
<dbReference type="SMART" id="SM00248">
    <property type="entry name" value="ANK"/>
    <property type="match status" value="6"/>
</dbReference>
<keyword evidence="1" id="KW-0677">Repeat</keyword>
<sequence>MTALTKAAENGHYTIVEQLVAKQAALNIRTHQDETALMIACRKGHFNVVSILIKCLNECINNRYISKDSECFSLENENWITFKQLPYAFCSLPVTFTNDERNQAFLNAYHNKHIDIMKLLLDNGATVNLLLNNGKNYKLTQFRKSLTLLNVAVLNREYEIVNILLNNGAQVQKRANYGIPPLMLASRSCSKHINIVKILLKHGSNINSTSEYIPIYITLLEYIWIRQNSNKSKIIRKYENPDKNGTALICAVQSSCLKLIEALVQERNVDINSQTSMGRTALMIACGTVGREKQ</sequence>
<evidence type="ECO:0000256" key="2">
    <source>
        <dbReference type="ARBA" id="ARBA00023043"/>
    </source>
</evidence>
<evidence type="ECO:0000256" key="1">
    <source>
        <dbReference type="ARBA" id="ARBA00022737"/>
    </source>
</evidence>
<dbReference type="Pfam" id="PF12796">
    <property type="entry name" value="Ank_2"/>
    <property type="match status" value="3"/>
</dbReference>
<keyword evidence="5" id="KW-1185">Reference proteome</keyword>
<gene>
    <name evidence="4" type="ORF">MEDL_36019</name>
</gene>
<evidence type="ECO:0000313" key="4">
    <source>
        <dbReference type="EMBL" id="CAG2222662.1"/>
    </source>
</evidence>
<protein>
    <submittedName>
        <fullName evidence="4">Uncharacterized protein</fullName>
    </submittedName>
</protein>
<feature type="repeat" description="ANK" evidence="3">
    <location>
        <begin position="177"/>
        <end position="211"/>
    </location>
</feature>
<dbReference type="EMBL" id="CAJPWZ010001766">
    <property type="protein sequence ID" value="CAG2222662.1"/>
    <property type="molecule type" value="Genomic_DNA"/>
</dbReference>
<dbReference type="AlphaFoldDB" id="A0A8S3SW18"/>
<dbReference type="SUPFAM" id="SSF48403">
    <property type="entry name" value="Ankyrin repeat"/>
    <property type="match status" value="1"/>
</dbReference>
<proteinExistence type="predicted"/>
<accession>A0A8S3SW18</accession>
<evidence type="ECO:0000313" key="5">
    <source>
        <dbReference type="Proteomes" id="UP000683360"/>
    </source>
</evidence>
<dbReference type="PROSITE" id="PS50297">
    <property type="entry name" value="ANK_REP_REGION"/>
    <property type="match status" value="1"/>
</dbReference>
<feature type="repeat" description="ANK" evidence="3">
    <location>
        <begin position="1"/>
        <end position="31"/>
    </location>
</feature>